<dbReference type="InterPro" id="IPR050766">
    <property type="entry name" value="Bact_Lucif_Oxidored"/>
</dbReference>
<protein>
    <submittedName>
        <fullName evidence="2">FMN-dependent luciferase-like monooxygenase</fullName>
    </submittedName>
</protein>
<name>A0ABW5UNM3_9BURK</name>
<reference evidence="3" key="1">
    <citation type="journal article" date="2019" name="Int. J. Syst. Evol. Microbiol.">
        <title>The Global Catalogue of Microorganisms (GCM) 10K type strain sequencing project: providing services to taxonomists for standard genome sequencing and annotation.</title>
        <authorList>
            <consortium name="The Broad Institute Genomics Platform"/>
            <consortium name="The Broad Institute Genome Sequencing Center for Infectious Disease"/>
            <person name="Wu L."/>
            <person name="Ma J."/>
        </authorList>
    </citation>
    <scope>NUCLEOTIDE SEQUENCE [LARGE SCALE GENOMIC DNA]</scope>
    <source>
        <strain evidence="3">TISTR 1906</strain>
    </source>
</reference>
<dbReference type="PANTHER" id="PTHR30137">
    <property type="entry name" value="LUCIFERASE-LIKE MONOOXYGENASE"/>
    <property type="match status" value="1"/>
</dbReference>
<evidence type="ECO:0000259" key="1">
    <source>
        <dbReference type="Pfam" id="PF00296"/>
    </source>
</evidence>
<dbReference type="InterPro" id="IPR024003">
    <property type="entry name" value="Luciferase-like_KPN01858"/>
</dbReference>
<proteinExistence type="predicted"/>
<gene>
    <name evidence="2" type="ORF">ACFSW6_10630</name>
</gene>
<keyword evidence="3" id="KW-1185">Reference proteome</keyword>
<feature type="domain" description="Luciferase-like" evidence="1">
    <location>
        <begin position="25"/>
        <end position="254"/>
    </location>
</feature>
<dbReference type="NCBIfam" id="TIGR04027">
    <property type="entry name" value="LLM_KPN_01858"/>
    <property type="match status" value="1"/>
</dbReference>
<dbReference type="Pfam" id="PF00296">
    <property type="entry name" value="Bac_luciferase"/>
    <property type="match status" value="1"/>
</dbReference>
<dbReference type="EMBL" id="JBHUMV010000004">
    <property type="protein sequence ID" value="MFD2754543.1"/>
    <property type="molecule type" value="Genomic_DNA"/>
</dbReference>
<dbReference type="InterPro" id="IPR036661">
    <property type="entry name" value="Luciferase-like_sf"/>
</dbReference>
<dbReference type="Gene3D" id="3.20.20.30">
    <property type="entry name" value="Luciferase-like domain"/>
    <property type="match status" value="1"/>
</dbReference>
<dbReference type="Proteomes" id="UP001597463">
    <property type="component" value="Unassembled WGS sequence"/>
</dbReference>
<organism evidence="2 3">
    <name type="scientific">Comamonas terrae</name>
    <dbReference type="NCBI Taxonomy" id="673548"/>
    <lineage>
        <taxon>Bacteria</taxon>
        <taxon>Pseudomonadati</taxon>
        <taxon>Pseudomonadota</taxon>
        <taxon>Betaproteobacteria</taxon>
        <taxon>Burkholderiales</taxon>
        <taxon>Comamonadaceae</taxon>
        <taxon>Comamonas</taxon>
    </lineage>
</organism>
<dbReference type="RefSeq" id="WP_370671030.1">
    <property type="nucleotide sequence ID" value="NZ_BCNT01000007.1"/>
</dbReference>
<accession>A0ABW5UNM3</accession>
<evidence type="ECO:0000313" key="2">
    <source>
        <dbReference type="EMBL" id="MFD2754543.1"/>
    </source>
</evidence>
<sequence length="366" mass="38685">MLSIPPIPRKKRLGFFSRLLDDAPAGERYRLVTEQIAHAEALGFDSAWVAQHHFHENEGGLPSPLVFLAHVAQRTQRIRLGTGVVTLTMENAIRVAEDAAVLDLLSGGRLEVGLGTGGTAESFEAFGVDGGERGAVFGRNLQRLRAAWRGEVLPGGVRVYPQAPQLLQRLWQATFSVEGARRAGAAGEGLMLSRTQPRPDQAPGLSLSGIQNPIIDAYLAALPLGAAPRILGSRTLFVADRREEALHWAEIGLRRLALRHAGALAGPSSAGLFARVDPQAPLEQLIAAYDVHLGTPGDVIASLQADTALARATDLVFQVHSIDPPHQAILRSLELTASVVAPALGWAGPPGTACASTAAEPALHAA</sequence>
<evidence type="ECO:0000313" key="3">
    <source>
        <dbReference type="Proteomes" id="UP001597463"/>
    </source>
</evidence>
<comment type="caution">
    <text evidence="2">The sequence shown here is derived from an EMBL/GenBank/DDBJ whole genome shotgun (WGS) entry which is preliminary data.</text>
</comment>
<dbReference type="InterPro" id="IPR011251">
    <property type="entry name" value="Luciferase-like_dom"/>
</dbReference>
<dbReference type="SUPFAM" id="SSF51679">
    <property type="entry name" value="Bacterial luciferase-like"/>
    <property type="match status" value="1"/>
</dbReference>
<dbReference type="PANTHER" id="PTHR30137:SF15">
    <property type="entry name" value="BLL6902 PROTEIN"/>
    <property type="match status" value="1"/>
</dbReference>